<dbReference type="STRING" id="1121393.SAMN02745216_02520"/>
<protein>
    <recommendedName>
        <fullName evidence="3">DUF1788 domain-containing protein</fullName>
    </recommendedName>
</protein>
<dbReference type="Proteomes" id="UP000183994">
    <property type="component" value="Unassembled WGS sequence"/>
</dbReference>
<evidence type="ECO:0000313" key="2">
    <source>
        <dbReference type="Proteomes" id="UP000183994"/>
    </source>
</evidence>
<evidence type="ECO:0000313" key="1">
    <source>
        <dbReference type="EMBL" id="SHJ90923.1"/>
    </source>
</evidence>
<proteinExistence type="predicted"/>
<dbReference type="Pfam" id="PF08747">
    <property type="entry name" value="BrxB"/>
    <property type="match status" value="1"/>
</dbReference>
<organism evidence="1 2">
    <name type="scientific">Desulfatibacillum alkenivorans DSM 16219</name>
    <dbReference type="NCBI Taxonomy" id="1121393"/>
    <lineage>
        <taxon>Bacteria</taxon>
        <taxon>Pseudomonadati</taxon>
        <taxon>Thermodesulfobacteriota</taxon>
        <taxon>Desulfobacteria</taxon>
        <taxon>Desulfobacterales</taxon>
        <taxon>Desulfatibacillaceae</taxon>
        <taxon>Desulfatibacillum</taxon>
    </lineage>
</organism>
<dbReference type="EMBL" id="FQZU01000014">
    <property type="protein sequence ID" value="SHJ90923.1"/>
    <property type="molecule type" value="Genomic_DNA"/>
</dbReference>
<evidence type="ECO:0008006" key="3">
    <source>
        <dbReference type="Google" id="ProtNLM"/>
    </source>
</evidence>
<reference evidence="2" key="1">
    <citation type="submission" date="2016-11" db="EMBL/GenBank/DDBJ databases">
        <authorList>
            <person name="Varghese N."/>
            <person name="Submissions S."/>
        </authorList>
    </citation>
    <scope>NUCLEOTIDE SEQUENCE [LARGE SCALE GENOMIC DNA]</scope>
    <source>
        <strain evidence="2">DSM 16219</strain>
    </source>
</reference>
<name>A0A1M6N5L5_9BACT</name>
<dbReference type="AlphaFoldDB" id="A0A1M6N5L5"/>
<dbReference type="RefSeq" id="WP_073476315.1">
    <property type="nucleotide sequence ID" value="NZ_FQZU01000014.1"/>
</dbReference>
<sequence length="199" mass="22477">MSSLDRCLKNLEEDLVSDPMRISAYHDLPFAIFRYGPEDEFELRQKLRLFAFGLDQNHGRNVHFISLSELVWKVIAEEQGLDYLVKVEKTRGFKAAQDHVNSLLSSPHFRPIADEVLKCMEGLNPDKDLVFLVRAGGFAPVIYRPSVLLDELHQRTMAPTIFFYPGSAKGQTDLCFYNLPGSGGAGAYNYRVKVYGAEA</sequence>
<dbReference type="InterPro" id="IPR014858">
    <property type="entry name" value="BrxB"/>
</dbReference>
<accession>A0A1M6N5L5</accession>
<dbReference type="OrthoDB" id="1093513at2"/>
<gene>
    <name evidence="1" type="ORF">SAMN02745216_02520</name>
</gene>
<keyword evidence="2" id="KW-1185">Reference proteome</keyword>